<feature type="coiled-coil region" evidence="1">
    <location>
        <begin position="250"/>
        <end position="289"/>
    </location>
</feature>
<dbReference type="OrthoDB" id="2565339at2759"/>
<evidence type="ECO:0000313" key="3">
    <source>
        <dbReference type="EMBL" id="WWD22702.1"/>
    </source>
</evidence>
<dbReference type="Proteomes" id="UP000322225">
    <property type="component" value="Chromosome 14"/>
</dbReference>
<accession>A0A5M6C1Z7</accession>
<keyword evidence="4" id="KW-1185">Reference proteome</keyword>
<name>A0A5M6C1Z7_9TREE</name>
<feature type="region of interest" description="Disordered" evidence="2">
    <location>
        <begin position="186"/>
        <end position="215"/>
    </location>
</feature>
<dbReference type="AlphaFoldDB" id="A0A5M6C1Z7"/>
<feature type="compositionally biased region" description="Low complexity" evidence="2">
    <location>
        <begin position="201"/>
        <end position="215"/>
    </location>
</feature>
<reference evidence="3" key="1">
    <citation type="submission" date="2017-08" db="EMBL/GenBank/DDBJ databases">
        <authorList>
            <person name="Cuomo C."/>
            <person name="Billmyre B."/>
            <person name="Heitman J."/>
        </authorList>
    </citation>
    <scope>NUCLEOTIDE SEQUENCE</scope>
    <source>
        <strain evidence="3">CBS 12478</strain>
    </source>
</reference>
<organism evidence="3 4">
    <name type="scientific">Kwoniella shandongensis</name>
    <dbReference type="NCBI Taxonomy" id="1734106"/>
    <lineage>
        <taxon>Eukaryota</taxon>
        <taxon>Fungi</taxon>
        <taxon>Dikarya</taxon>
        <taxon>Basidiomycota</taxon>
        <taxon>Agaricomycotina</taxon>
        <taxon>Tremellomycetes</taxon>
        <taxon>Tremellales</taxon>
        <taxon>Cryptococcaceae</taxon>
        <taxon>Kwoniella</taxon>
    </lineage>
</organism>
<feature type="compositionally biased region" description="Basic and acidic residues" evidence="2">
    <location>
        <begin position="186"/>
        <end position="195"/>
    </location>
</feature>
<dbReference type="KEGG" id="ksn:43587778"/>
<evidence type="ECO:0000256" key="1">
    <source>
        <dbReference type="SAM" id="Coils"/>
    </source>
</evidence>
<proteinExistence type="predicted"/>
<evidence type="ECO:0000313" key="4">
    <source>
        <dbReference type="Proteomes" id="UP000322225"/>
    </source>
</evidence>
<dbReference type="GeneID" id="43587778"/>
<feature type="region of interest" description="Disordered" evidence="2">
    <location>
        <begin position="144"/>
        <end position="167"/>
    </location>
</feature>
<feature type="compositionally biased region" description="Polar residues" evidence="2">
    <location>
        <begin position="144"/>
        <end position="155"/>
    </location>
</feature>
<keyword evidence="1" id="KW-0175">Coiled coil</keyword>
<protein>
    <submittedName>
        <fullName evidence="3">Uncharacterized protein</fullName>
    </submittedName>
</protein>
<dbReference type="RefSeq" id="XP_031862065.1">
    <property type="nucleotide sequence ID" value="XM_032003652.1"/>
</dbReference>
<dbReference type="EMBL" id="CP144064">
    <property type="protein sequence ID" value="WWD22702.1"/>
    <property type="molecule type" value="Genomic_DNA"/>
</dbReference>
<reference evidence="3" key="2">
    <citation type="submission" date="2024-01" db="EMBL/GenBank/DDBJ databases">
        <title>Comparative genomics of Cryptococcus and Kwoniella reveals pathogenesis evolution and contrasting modes of karyotype evolution via chromosome fusion or intercentromeric recombination.</title>
        <authorList>
            <person name="Coelho M.A."/>
            <person name="David-Palma M."/>
            <person name="Shea T."/>
            <person name="Bowers K."/>
            <person name="McGinley-Smith S."/>
            <person name="Mohammad A.W."/>
            <person name="Gnirke A."/>
            <person name="Yurkov A.M."/>
            <person name="Nowrousian M."/>
            <person name="Sun S."/>
            <person name="Cuomo C.A."/>
            <person name="Heitman J."/>
        </authorList>
    </citation>
    <scope>NUCLEOTIDE SEQUENCE</scope>
    <source>
        <strain evidence="3">CBS 12478</strain>
    </source>
</reference>
<sequence>MLPTQLNNHHHHFGWGWHGPSPNVAPGVGAAAESAAAAAAAAATSGGGGMHPPGGMGYQHHYWDGYGRGYRRGRGGRPFFRRFVWLGIGFMGASWWYHHKQHKREELERYITDPSSFNRWCDRKQLPAAQPAAPAAVPVDFTSTPADSAVPTNGYPTTSTPSSSGWNDERWNRKWGWRACQEKKDEQRLRDEARRLSQQVVPATTSPAMASTAPAVAPTANAELKKTEGNERDEMTKLREAVEKLWEERKQTALEEQDKAKEKAREFARDKLEKLSVALETLRESLKQDGKNEPKVDEKKWV</sequence>
<gene>
    <name evidence="3" type="ORF">CI109_107195</name>
</gene>
<evidence type="ECO:0000256" key="2">
    <source>
        <dbReference type="SAM" id="MobiDB-lite"/>
    </source>
</evidence>